<dbReference type="AlphaFoldDB" id="A0A3A9ZJL7"/>
<dbReference type="CDD" id="cd09022">
    <property type="entry name" value="Aldose_epim_Ec_YihR"/>
    <property type="match status" value="1"/>
</dbReference>
<dbReference type="RefSeq" id="WP_120727773.1">
    <property type="nucleotide sequence ID" value="NZ_RBAK01000003.1"/>
</dbReference>
<dbReference type="Proteomes" id="UP000281726">
    <property type="component" value="Unassembled WGS sequence"/>
</dbReference>
<dbReference type="GO" id="GO:0005975">
    <property type="term" value="P:carbohydrate metabolic process"/>
    <property type="evidence" value="ECO:0007669"/>
    <property type="project" value="InterPro"/>
</dbReference>
<evidence type="ECO:0000313" key="2">
    <source>
        <dbReference type="Proteomes" id="UP000281726"/>
    </source>
</evidence>
<dbReference type="GO" id="GO:0016853">
    <property type="term" value="F:isomerase activity"/>
    <property type="evidence" value="ECO:0007669"/>
    <property type="project" value="InterPro"/>
</dbReference>
<dbReference type="InterPro" id="IPR037480">
    <property type="entry name" value="YihR-like"/>
</dbReference>
<dbReference type="InterPro" id="IPR011013">
    <property type="entry name" value="Gal_mutarotase_sf_dom"/>
</dbReference>
<keyword evidence="2" id="KW-1185">Reference proteome</keyword>
<dbReference type="InterPro" id="IPR008183">
    <property type="entry name" value="Aldose_1/G6P_1-epimerase"/>
</dbReference>
<proteinExistence type="predicted"/>
<accession>A0A3A9ZJL7</accession>
<reference evidence="1 2" key="1">
    <citation type="journal article" date="2004" name="Syst. Appl. Microbiol.">
        <title>Cryptoendolithic actinomycetes from antarctic sandstone rock samples: Micromonospora endolithica sp. nov. and two isolates related to Micromonospora coerulea Jensen 1932.</title>
        <authorList>
            <person name="Hirsch P."/>
            <person name="Mevs U."/>
            <person name="Kroppenstedt R.M."/>
            <person name="Schumann P."/>
            <person name="Stackebrandt E."/>
        </authorList>
    </citation>
    <scope>NUCLEOTIDE SEQUENCE [LARGE SCALE GENOMIC DNA]</scope>
    <source>
        <strain evidence="1 2">JCM 12677</strain>
    </source>
</reference>
<evidence type="ECO:0000313" key="1">
    <source>
        <dbReference type="EMBL" id="RKN48503.1"/>
    </source>
</evidence>
<dbReference type="SUPFAM" id="SSF74650">
    <property type="entry name" value="Galactose mutarotase-like"/>
    <property type="match status" value="1"/>
</dbReference>
<dbReference type="GO" id="GO:0030246">
    <property type="term" value="F:carbohydrate binding"/>
    <property type="evidence" value="ECO:0007669"/>
    <property type="project" value="InterPro"/>
</dbReference>
<dbReference type="InterPro" id="IPR014718">
    <property type="entry name" value="GH-type_carb-bd"/>
</dbReference>
<dbReference type="Pfam" id="PF01263">
    <property type="entry name" value="Aldose_epim"/>
    <property type="match status" value="1"/>
</dbReference>
<gene>
    <name evidence="1" type="ORF">D7223_10955</name>
</gene>
<protein>
    <submittedName>
        <fullName evidence="1">Aldose epimerase</fullName>
    </submittedName>
</protein>
<comment type="caution">
    <text evidence="1">The sequence shown here is derived from an EMBL/GenBank/DDBJ whole genome shotgun (WGS) entry which is preliminary data.</text>
</comment>
<dbReference type="OrthoDB" id="4739604at2"/>
<name>A0A3A9ZJL7_9ACTN</name>
<sequence length="309" mass="33534">MDNSDQRPASGAQWTISAAGHEAVVVEVGGGLRTYRHGGVDYLDGYAEDEICPGCAGQVLAPWPNRIRDGQYSWGDRDLQLTLSEPERGVAIHGLVNWVPWGLEEWTADAVTVGYHLPPTPGYPWPLRLRTRWSVGPDGLRAEHEVTNTGGEPAPFGFAVHPYLRLPGVPVDDLVLGLPARSRVQVDSRLLPVAVSPVSGSEYDWTSPRRIGGAQLDMCFGDVVRDDDGGSAVSLAAPDSSSGVRIWADREFGWWQVFTGDALTGQRHRRSVAIEPMTCPPDAFRSGRDVVALKPGVAWRGVWGVRPGV</sequence>
<dbReference type="EMBL" id="RBAK01000003">
    <property type="protein sequence ID" value="RKN48503.1"/>
    <property type="molecule type" value="Genomic_DNA"/>
</dbReference>
<organism evidence="1 2">
    <name type="scientific">Micromonospora endolithica</name>
    <dbReference type="NCBI Taxonomy" id="230091"/>
    <lineage>
        <taxon>Bacteria</taxon>
        <taxon>Bacillati</taxon>
        <taxon>Actinomycetota</taxon>
        <taxon>Actinomycetes</taxon>
        <taxon>Micromonosporales</taxon>
        <taxon>Micromonosporaceae</taxon>
        <taxon>Micromonospora</taxon>
    </lineage>
</organism>
<dbReference type="Gene3D" id="2.70.98.10">
    <property type="match status" value="1"/>
</dbReference>